<gene>
    <name evidence="2" type="ORF">SAMN04489867_0478</name>
</gene>
<accession>A0A1H0M248</accession>
<dbReference type="RefSeq" id="WP_091780975.1">
    <property type="nucleotide sequence ID" value="NZ_LT629711.1"/>
</dbReference>
<keyword evidence="3" id="KW-1185">Reference proteome</keyword>
<keyword evidence="1" id="KW-0472">Membrane</keyword>
<sequence length="79" mass="8534">MDPSLESEPRPETPAAGNALLWMTSSLLAFGIFLVAIPGRDPAGRAWLWIGLVLLVVGGVSSALAARARWTYLRDRRGD</sequence>
<keyword evidence="1" id="KW-1133">Transmembrane helix</keyword>
<organism evidence="2 3">
    <name type="scientific">Pedococcus dokdonensis</name>
    <dbReference type="NCBI Taxonomy" id="443156"/>
    <lineage>
        <taxon>Bacteria</taxon>
        <taxon>Bacillati</taxon>
        <taxon>Actinomycetota</taxon>
        <taxon>Actinomycetes</taxon>
        <taxon>Micrococcales</taxon>
        <taxon>Intrasporangiaceae</taxon>
        <taxon>Pedococcus</taxon>
    </lineage>
</organism>
<name>A0A1H0M248_9MICO</name>
<feature type="transmembrane region" description="Helical" evidence="1">
    <location>
        <begin position="20"/>
        <end position="39"/>
    </location>
</feature>
<evidence type="ECO:0000313" key="2">
    <source>
        <dbReference type="EMBL" id="SDO74552.1"/>
    </source>
</evidence>
<evidence type="ECO:0008006" key="4">
    <source>
        <dbReference type="Google" id="ProtNLM"/>
    </source>
</evidence>
<evidence type="ECO:0000313" key="3">
    <source>
        <dbReference type="Proteomes" id="UP000199077"/>
    </source>
</evidence>
<feature type="transmembrane region" description="Helical" evidence="1">
    <location>
        <begin position="46"/>
        <end position="66"/>
    </location>
</feature>
<dbReference type="Proteomes" id="UP000199077">
    <property type="component" value="Chromosome I"/>
</dbReference>
<evidence type="ECO:0000256" key="1">
    <source>
        <dbReference type="SAM" id="Phobius"/>
    </source>
</evidence>
<proteinExistence type="predicted"/>
<keyword evidence="1" id="KW-0812">Transmembrane</keyword>
<dbReference type="OrthoDB" id="4871163at2"/>
<protein>
    <recommendedName>
        <fullName evidence="4">DUF2530 domain-containing protein</fullName>
    </recommendedName>
</protein>
<dbReference type="AlphaFoldDB" id="A0A1H0M248"/>
<reference evidence="3" key="1">
    <citation type="submission" date="2016-10" db="EMBL/GenBank/DDBJ databases">
        <authorList>
            <person name="Varghese N."/>
            <person name="Submissions S."/>
        </authorList>
    </citation>
    <scope>NUCLEOTIDE SEQUENCE [LARGE SCALE GENOMIC DNA]</scope>
    <source>
        <strain evidence="3">DSM 22329</strain>
    </source>
</reference>
<dbReference type="EMBL" id="LT629711">
    <property type="protein sequence ID" value="SDO74552.1"/>
    <property type="molecule type" value="Genomic_DNA"/>
</dbReference>
<dbReference type="STRING" id="443156.SAMN04489867_0478"/>